<organism evidence="1 2">
    <name type="scientific">Melipona bicolor</name>
    <dbReference type="NCBI Taxonomy" id="60889"/>
    <lineage>
        <taxon>Eukaryota</taxon>
        <taxon>Metazoa</taxon>
        <taxon>Ecdysozoa</taxon>
        <taxon>Arthropoda</taxon>
        <taxon>Hexapoda</taxon>
        <taxon>Insecta</taxon>
        <taxon>Pterygota</taxon>
        <taxon>Neoptera</taxon>
        <taxon>Endopterygota</taxon>
        <taxon>Hymenoptera</taxon>
        <taxon>Apocrita</taxon>
        <taxon>Aculeata</taxon>
        <taxon>Apoidea</taxon>
        <taxon>Anthophila</taxon>
        <taxon>Apidae</taxon>
        <taxon>Melipona</taxon>
    </lineage>
</organism>
<comment type="caution">
    <text evidence="1">The sequence shown here is derived from an EMBL/GenBank/DDBJ whole genome shotgun (WGS) entry which is preliminary data.</text>
</comment>
<sequence>TISTKHINHGTRFLATFAVRYTIHNVRIIDPFFFDETSITANVYLDLLTEYVAPQLLDLQPTIIFQQDDAPPHWGLHIPK</sequence>
<dbReference type="InterPro" id="IPR036397">
    <property type="entry name" value="RNaseH_sf"/>
</dbReference>
<evidence type="ECO:0000313" key="2">
    <source>
        <dbReference type="Proteomes" id="UP001177670"/>
    </source>
</evidence>
<proteinExistence type="predicted"/>
<accession>A0AA40FKN1</accession>
<dbReference type="Proteomes" id="UP001177670">
    <property type="component" value="Unassembled WGS sequence"/>
</dbReference>
<gene>
    <name evidence="1" type="ORF">K0M31_011084</name>
</gene>
<dbReference type="AlphaFoldDB" id="A0AA40FKN1"/>
<dbReference type="GO" id="GO:0003676">
    <property type="term" value="F:nucleic acid binding"/>
    <property type="evidence" value="ECO:0007669"/>
    <property type="project" value="InterPro"/>
</dbReference>
<protein>
    <submittedName>
        <fullName evidence="1">Uncharacterized protein</fullName>
    </submittedName>
</protein>
<dbReference type="Gene3D" id="3.30.420.10">
    <property type="entry name" value="Ribonuclease H-like superfamily/Ribonuclease H"/>
    <property type="match status" value="1"/>
</dbReference>
<evidence type="ECO:0000313" key="1">
    <source>
        <dbReference type="EMBL" id="KAK1120885.1"/>
    </source>
</evidence>
<dbReference type="EMBL" id="JAHYIQ010000029">
    <property type="protein sequence ID" value="KAK1120885.1"/>
    <property type="molecule type" value="Genomic_DNA"/>
</dbReference>
<keyword evidence="2" id="KW-1185">Reference proteome</keyword>
<reference evidence="1" key="1">
    <citation type="submission" date="2021-10" db="EMBL/GenBank/DDBJ databases">
        <title>Melipona bicolor Genome sequencing and assembly.</title>
        <authorList>
            <person name="Araujo N.S."/>
            <person name="Arias M.C."/>
        </authorList>
    </citation>
    <scope>NUCLEOTIDE SEQUENCE</scope>
    <source>
        <strain evidence="1">USP_2M_L1-L4_2017</strain>
        <tissue evidence="1">Whole body</tissue>
    </source>
</reference>
<name>A0AA40FKN1_9HYME</name>
<feature type="non-terminal residue" evidence="1">
    <location>
        <position position="1"/>
    </location>
</feature>